<evidence type="ECO:0000256" key="1">
    <source>
        <dbReference type="SAM" id="MobiDB-lite"/>
    </source>
</evidence>
<dbReference type="AlphaFoldDB" id="A0A8T3BET5"/>
<organism evidence="2 3">
    <name type="scientific">Dendrobium nobile</name>
    <name type="common">Orchid</name>
    <dbReference type="NCBI Taxonomy" id="94219"/>
    <lineage>
        <taxon>Eukaryota</taxon>
        <taxon>Viridiplantae</taxon>
        <taxon>Streptophyta</taxon>
        <taxon>Embryophyta</taxon>
        <taxon>Tracheophyta</taxon>
        <taxon>Spermatophyta</taxon>
        <taxon>Magnoliopsida</taxon>
        <taxon>Liliopsida</taxon>
        <taxon>Asparagales</taxon>
        <taxon>Orchidaceae</taxon>
        <taxon>Epidendroideae</taxon>
        <taxon>Malaxideae</taxon>
        <taxon>Dendrobiinae</taxon>
        <taxon>Dendrobium</taxon>
    </lineage>
</organism>
<feature type="compositionally biased region" description="Basic and acidic residues" evidence="1">
    <location>
        <begin position="57"/>
        <end position="66"/>
    </location>
</feature>
<sequence>MKSQEWGKKRSPMPIFCAKKRRVRRKHRGVLSKKKNEEEEETRCEEMKSLKGTPRSFKQEEEERGRGGHPMRRRIGQEREIIVCGIRSQRCVRLLNSQLT</sequence>
<reference evidence="2" key="1">
    <citation type="journal article" date="2022" name="Front. Genet.">
        <title>Chromosome-Scale Assembly of the Dendrobium nobile Genome Provides Insights Into the Molecular Mechanism of the Biosynthesis of the Medicinal Active Ingredient of Dendrobium.</title>
        <authorList>
            <person name="Xu Q."/>
            <person name="Niu S.-C."/>
            <person name="Li K.-L."/>
            <person name="Zheng P.-J."/>
            <person name="Zhang X.-J."/>
            <person name="Jia Y."/>
            <person name="Liu Y."/>
            <person name="Niu Y.-X."/>
            <person name="Yu L.-H."/>
            <person name="Chen D.-F."/>
            <person name="Zhang G.-Q."/>
        </authorList>
    </citation>
    <scope>NUCLEOTIDE SEQUENCE</scope>
    <source>
        <tissue evidence="2">Leaf</tissue>
    </source>
</reference>
<gene>
    <name evidence="2" type="ORF">KFK09_011525</name>
</gene>
<feature type="region of interest" description="Disordered" evidence="1">
    <location>
        <begin position="21"/>
        <end position="74"/>
    </location>
</feature>
<dbReference type="EMBL" id="JAGYWB010000009">
    <property type="protein sequence ID" value="KAI0510914.1"/>
    <property type="molecule type" value="Genomic_DNA"/>
</dbReference>
<accession>A0A8T3BET5</accession>
<comment type="caution">
    <text evidence="2">The sequence shown here is derived from an EMBL/GenBank/DDBJ whole genome shotgun (WGS) entry which is preliminary data.</text>
</comment>
<proteinExistence type="predicted"/>
<keyword evidence="3" id="KW-1185">Reference proteome</keyword>
<feature type="compositionally biased region" description="Basic residues" evidence="1">
    <location>
        <begin position="21"/>
        <end position="33"/>
    </location>
</feature>
<protein>
    <submittedName>
        <fullName evidence="2">Uncharacterized protein</fullName>
    </submittedName>
</protein>
<evidence type="ECO:0000313" key="3">
    <source>
        <dbReference type="Proteomes" id="UP000829196"/>
    </source>
</evidence>
<name>A0A8T3BET5_DENNO</name>
<dbReference type="Proteomes" id="UP000829196">
    <property type="component" value="Unassembled WGS sequence"/>
</dbReference>
<evidence type="ECO:0000313" key="2">
    <source>
        <dbReference type="EMBL" id="KAI0510914.1"/>
    </source>
</evidence>